<dbReference type="Pfam" id="PF14922">
    <property type="entry name" value="FWWh"/>
    <property type="match status" value="1"/>
</dbReference>
<comment type="similarity">
    <text evidence="1">Belongs to the FAM227 family.</text>
</comment>
<dbReference type="PANTHER" id="PTHR33560:SF1">
    <property type="entry name" value="PROTEIN FAM227A"/>
    <property type="match status" value="1"/>
</dbReference>
<evidence type="ECO:0000256" key="2">
    <source>
        <dbReference type="SAM" id="MobiDB-lite"/>
    </source>
</evidence>
<dbReference type="PANTHER" id="PTHR33560">
    <property type="entry name" value="PROTEIN FAM227B"/>
    <property type="match status" value="1"/>
</dbReference>
<dbReference type="OrthoDB" id="192208at2759"/>
<accession>A0A8S3Z9Z9</accession>
<feature type="compositionally biased region" description="Low complexity" evidence="2">
    <location>
        <begin position="357"/>
        <end position="373"/>
    </location>
</feature>
<proteinExistence type="inferred from homology"/>
<feature type="region of interest" description="Disordered" evidence="2">
    <location>
        <begin position="350"/>
        <end position="373"/>
    </location>
</feature>
<sequence>MANINRIGSPMDLLDEGLSEPPDKIKSRKQFLRDKQRTKSPFLIGSIEEVNMRISQLDQKLQNYAQLVCESRASQVDDVQSTFSSSKERDLFDKREKDKKEVCQFAGVYTLKSTFLPNLSSRVKNISKISIAPKENKMAVISKEEAGKPKFVELHLYPGFDPQELTPLPAGFEPDDILRKVVQASVHPQQALGSKQKIEQLLVSRLSQAILLDIFWYLFLQKFQPDTPTQQKLFNRVAHNYVHLLMSSSDIATKDIFFKAYPKLMSQAVYSSFCHCFPDSYRQFGEHFRDDLVNLVYAWMAGIRPSPRIWLSWNMSSLEPAGVKQREDMMNRKNNKKGAPLFELDNLVSTSASQDNSTRTRSPSLSTTKSSTGSVKTVRISQGVKGAAIASKALSPIHEMVLDGSDSELQQKSPQGSGKIHRHKAPIQDLESHPVGKSCDYVQTVFDVHGKSPLVEHFLRLKGLNHKAGQLVLVQRLELENLPPYPLLTAPTIFLDTLSTLDASTYKDVIISSSRSMRHRKMLFKEQQSHNVKVARARISECKKQVREHIRRQTSLLADQERVKKLSDLIIMEQRRSKNSVTAGADAALTASLMSEH</sequence>
<feature type="region of interest" description="Disordered" evidence="2">
    <location>
        <begin position="1"/>
        <end position="22"/>
    </location>
</feature>
<name>A0A8S3Z9Z9_9EUPU</name>
<dbReference type="Proteomes" id="UP000678393">
    <property type="component" value="Unassembled WGS sequence"/>
</dbReference>
<evidence type="ECO:0000313" key="3">
    <source>
        <dbReference type="EMBL" id="CAG5124640.1"/>
    </source>
</evidence>
<keyword evidence="4" id="KW-1185">Reference proteome</keyword>
<protein>
    <submittedName>
        <fullName evidence="3">Uncharacterized protein</fullName>
    </submittedName>
</protein>
<organism evidence="3 4">
    <name type="scientific">Candidula unifasciata</name>
    <dbReference type="NCBI Taxonomy" id="100452"/>
    <lineage>
        <taxon>Eukaryota</taxon>
        <taxon>Metazoa</taxon>
        <taxon>Spiralia</taxon>
        <taxon>Lophotrochozoa</taxon>
        <taxon>Mollusca</taxon>
        <taxon>Gastropoda</taxon>
        <taxon>Heterobranchia</taxon>
        <taxon>Euthyneura</taxon>
        <taxon>Panpulmonata</taxon>
        <taxon>Eupulmonata</taxon>
        <taxon>Stylommatophora</taxon>
        <taxon>Helicina</taxon>
        <taxon>Helicoidea</taxon>
        <taxon>Geomitridae</taxon>
        <taxon>Candidula</taxon>
    </lineage>
</organism>
<reference evidence="3" key="1">
    <citation type="submission" date="2021-04" db="EMBL/GenBank/DDBJ databases">
        <authorList>
            <consortium name="Molecular Ecology Group"/>
        </authorList>
    </citation>
    <scope>NUCLEOTIDE SEQUENCE</scope>
</reference>
<evidence type="ECO:0000313" key="4">
    <source>
        <dbReference type="Proteomes" id="UP000678393"/>
    </source>
</evidence>
<comment type="caution">
    <text evidence="3">The sequence shown here is derived from an EMBL/GenBank/DDBJ whole genome shotgun (WGS) entry which is preliminary data.</text>
</comment>
<dbReference type="AlphaFoldDB" id="A0A8S3Z9Z9"/>
<dbReference type="InterPro" id="IPR029417">
    <property type="entry name" value="FAM227"/>
</dbReference>
<dbReference type="EMBL" id="CAJHNH020001830">
    <property type="protein sequence ID" value="CAG5124640.1"/>
    <property type="molecule type" value="Genomic_DNA"/>
</dbReference>
<gene>
    <name evidence="3" type="ORF">CUNI_LOCUS10198</name>
</gene>
<evidence type="ECO:0000256" key="1">
    <source>
        <dbReference type="ARBA" id="ARBA00008666"/>
    </source>
</evidence>